<evidence type="ECO:0000313" key="2">
    <source>
        <dbReference type="Proteomes" id="UP000799778"/>
    </source>
</evidence>
<dbReference type="Proteomes" id="UP000799778">
    <property type="component" value="Unassembled WGS sequence"/>
</dbReference>
<gene>
    <name evidence="1" type="ORF">BU24DRAFT_233230</name>
</gene>
<sequence length="132" mass="14121">MHWQTTAQSIGWQCLHHSSLCNSPLPPVCLSCLSVGGVIMVVVEGVWCGWTCLRWRRGGSSLPSVSQRGRAPLSPTLIVSYLLHGWLSVCLPVCTDAAIHSLSGPGALIHAFRRPGTHVSTSRVGSLYGFGT</sequence>
<keyword evidence="2" id="KW-1185">Reference proteome</keyword>
<dbReference type="GeneID" id="54279602"/>
<name>A0A6A5XKK0_9PLEO</name>
<organism evidence="1 2">
    <name type="scientific">Aaosphaeria arxii CBS 175.79</name>
    <dbReference type="NCBI Taxonomy" id="1450172"/>
    <lineage>
        <taxon>Eukaryota</taxon>
        <taxon>Fungi</taxon>
        <taxon>Dikarya</taxon>
        <taxon>Ascomycota</taxon>
        <taxon>Pezizomycotina</taxon>
        <taxon>Dothideomycetes</taxon>
        <taxon>Pleosporomycetidae</taxon>
        <taxon>Pleosporales</taxon>
        <taxon>Pleosporales incertae sedis</taxon>
        <taxon>Aaosphaeria</taxon>
    </lineage>
</organism>
<dbReference type="AlphaFoldDB" id="A0A6A5XKK0"/>
<protein>
    <submittedName>
        <fullName evidence="1">Uncharacterized protein</fullName>
    </submittedName>
</protein>
<proteinExistence type="predicted"/>
<dbReference type="RefSeq" id="XP_033381599.1">
    <property type="nucleotide sequence ID" value="XM_033522205.1"/>
</dbReference>
<evidence type="ECO:0000313" key="1">
    <source>
        <dbReference type="EMBL" id="KAF2013260.1"/>
    </source>
</evidence>
<reference evidence="1" key="1">
    <citation type="journal article" date="2020" name="Stud. Mycol.">
        <title>101 Dothideomycetes genomes: a test case for predicting lifestyles and emergence of pathogens.</title>
        <authorList>
            <person name="Haridas S."/>
            <person name="Albert R."/>
            <person name="Binder M."/>
            <person name="Bloem J."/>
            <person name="Labutti K."/>
            <person name="Salamov A."/>
            <person name="Andreopoulos B."/>
            <person name="Baker S."/>
            <person name="Barry K."/>
            <person name="Bills G."/>
            <person name="Bluhm B."/>
            <person name="Cannon C."/>
            <person name="Castanera R."/>
            <person name="Culley D."/>
            <person name="Daum C."/>
            <person name="Ezra D."/>
            <person name="Gonzalez J."/>
            <person name="Henrissat B."/>
            <person name="Kuo A."/>
            <person name="Liang C."/>
            <person name="Lipzen A."/>
            <person name="Lutzoni F."/>
            <person name="Magnuson J."/>
            <person name="Mondo S."/>
            <person name="Nolan M."/>
            <person name="Ohm R."/>
            <person name="Pangilinan J."/>
            <person name="Park H.-J."/>
            <person name="Ramirez L."/>
            <person name="Alfaro M."/>
            <person name="Sun H."/>
            <person name="Tritt A."/>
            <person name="Yoshinaga Y."/>
            <person name="Zwiers L.-H."/>
            <person name="Turgeon B."/>
            <person name="Goodwin S."/>
            <person name="Spatafora J."/>
            <person name="Crous P."/>
            <person name="Grigoriev I."/>
        </authorList>
    </citation>
    <scope>NUCLEOTIDE SEQUENCE</scope>
    <source>
        <strain evidence="1">CBS 175.79</strain>
    </source>
</reference>
<accession>A0A6A5XKK0</accession>
<dbReference type="EMBL" id="ML978071">
    <property type="protein sequence ID" value="KAF2013260.1"/>
    <property type="molecule type" value="Genomic_DNA"/>
</dbReference>